<proteinExistence type="predicted"/>
<protein>
    <submittedName>
        <fullName evidence="1">Uncharacterized protein</fullName>
    </submittedName>
</protein>
<comment type="caution">
    <text evidence="1">The sequence shown here is derived from an EMBL/GenBank/DDBJ whole genome shotgun (WGS) entry which is preliminary data.</text>
</comment>
<reference evidence="2" key="1">
    <citation type="journal article" date="2019" name="Int. J. Syst. Evol. Microbiol.">
        <title>The Global Catalogue of Microorganisms (GCM) 10K type strain sequencing project: providing services to taxonomists for standard genome sequencing and annotation.</title>
        <authorList>
            <consortium name="The Broad Institute Genomics Platform"/>
            <consortium name="The Broad Institute Genome Sequencing Center for Infectious Disease"/>
            <person name="Wu L."/>
            <person name="Ma J."/>
        </authorList>
    </citation>
    <scope>NUCLEOTIDE SEQUENCE [LARGE SCALE GENOMIC DNA]</scope>
    <source>
        <strain evidence="2">NBRC 111981</strain>
    </source>
</reference>
<accession>A0ABQ5XC42</accession>
<name>A0ABQ5XC42_9GAMM</name>
<organism evidence="1 2">
    <name type="scientific">Dyella flagellata</name>
    <dbReference type="NCBI Taxonomy" id="1867833"/>
    <lineage>
        <taxon>Bacteria</taxon>
        <taxon>Pseudomonadati</taxon>
        <taxon>Pseudomonadota</taxon>
        <taxon>Gammaproteobacteria</taxon>
        <taxon>Lysobacterales</taxon>
        <taxon>Rhodanobacteraceae</taxon>
        <taxon>Dyella</taxon>
    </lineage>
</organism>
<keyword evidence="2" id="KW-1185">Reference proteome</keyword>
<dbReference type="Proteomes" id="UP001156627">
    <property type="component" value="Unassembled WGS sequence"/>
</dbReference>
<evidence type="ECO:0000313" key="1">
    <source>
        <dbReference type="EMBL" id="GLQ89017.1"/>
    </source>
</evidence>
<gene>
    <name evidence="1" type="ORF">GCM10007898_25890</name>
</gene>
<evidence type="ECO:0000313" key="2">
    <source>
        <dbReference type="Proteomes" id="UP001156627"/>
    </source>
</evidence>
<sequence>MADPQAPLPPETGKQAKHLPRIFRMAPKERDCDTRSFTLGEGSNGVYVALAFRRAPSGARSRPCQID</sequence>
<dbReference type="EMBL" id="BSOA01000028">
    <property type="protein sequence ID" value="GLQ89017.1"/>
    <property type="molecule type" value="Genomic_DNA"/>
</dbReference>